<accession>C5FLX9</accession>
<feature type="transmembrane region" description="Helical" evidence="1">
    <location>
        <begin position="215"/>
        <end position="240"/>
    </location>
</feature>
<dbReference type="AlphaFoldDB" id="C5FLX9"/>
<dbReference type="eggNOG" id="ENOG502SCPV">
    <property type="taxonomic scope" value="Eukaryota"/>
</dbReference>
<keyword evidence="1" id="KW-0472">Membrane</keyword>
<gene>
    <name evidence="3" type="ORF">MCYG_03520</name>
</gene>
<dbReference type="HOGENOM" id="CLU_064985_0_2_1"/>
<evidence type="ECO:0000256" key="1">
    <source>
        <dbReference type="SAM" id="Phobius"/>
    </source>
</evidence>
<feature type="transmembrane region" description="Helical" evidence="1">
    <location>
        <begin position="108"/>
        <end position="130"/>
    </location>
</feature>
<feature type="transmembrane region" description="Helical" evidence="1">
    <location>
        <begin position="39"/>
        <end position="61"/>
    </location>
</feature>
<dbReference type="InterPro" id="IPR056119">
    <property type="entry name" value="DUF7702"/>
</dbReference>
<feature type="domain" description="DUF7702" evidence="2">
    <location>
        <begin position="3"/>
        <end position="242"/>
    </location>
</feature>
<sequence length="280" mass="30285">MAVDYRHGVAIFSLIIYLPCFFVAVYVALRHGFSKAAGWYFLVILALVRIVGACLELATIANPTEGLYTGAAVCNSVGISPLILACVGLMQRANNSIINRGQKGVPPIVFRVVALLVLLGLILSIVGITGQNDNSMPYMPNGKSKAAICITLGVWVIAVGLLFIIHGNKKYIPSGEKRLLLAVAISLPFILVRLIYSFISAFSHSSRFSIVSGNVTIYLVMAVLEEMIVVITCLAVGFTLQRDGVAAYQSEPASAEEEMKVYQEGHDNRYGQGDLLSSRR</sequence>
<proteinExistence type="predicted"/>
<evidence type="ECO:0000313" key="4">
    <source>
        <dbReference type="Proteomes" id="UP000002035"/>
    </source>
</evidence>
<feature type="transmembrane region" description="Helical" evidence="1">
    <location>
        <begin position="6"/>
        <end position="27"/>
    </location>
</feature>
<dbReference type="PANTHER" id="PTHR42109">
    <property type="entry name" value="UNPLACED GENOMIC SCAFFOLD UM_SCAF_CONTIG_1.265, WHOLE GENOME SHOTGUN SEQUENCE"/>
    <property type="match status" value="1"/>
</dbReference>
<protein>
    <recommendedName>
        <fullName evidence="2">DUF7702 domain-containing protein</fullName>
    </recommendedName>
</protein>
<dbReference type="STRING" id="554155.C5FLX9"/>
<keyword evidence="1" id="KW-0812">Transmembrane</keyword>
<keyword evidence="4" id="KW-1185">Reference proteome</keyword>
<name>C5FLX9_ARTOC</name>
<reference evidence="4" key="1">
    <citation type="journal article" date="2012" name="MBio">
        <title>Comparative genome analysis of Trichophyton rubrum and related dermatophytes reveals candidate genes involved in infection.</title>
        <authorList>
            <person name="Martinez D.A."/>
            <person name="Oliver B.G."/>
            <person name="Graeser Y."/>
            <person name="Goldberg J.M."/>
            <person name="Li W."/>
            <person name="Martinez-Rossi N.M."/>
            <person name="Monod M."/>
            <person name="Shelest E."/>
            <person name="Barton R.C."/>
            <person name="Birch E."/>
            <person name="Brakhage A.A."/>
            <person name="Chen Z."/>
            <person name="Gurr S.J."/>
            <person name="Heiman D."/>
            <person name="Heitman J."/>
            <person name="Kosti I."/>
            <person name="Rossi A."/>
            <person name="Saif S."/>
            <person name="Samalova M."/>
            <person name="Saunders C.W."/>
            <person name="Shea T."/>
            <person name="Summerbell R.C."/>
            <person name="Xu J."/>
            <person name="Young S."/>
            <person name="Zeng Q."/>
            <person name="Birren B.W."/>
            <person name="Cuomo C.A."/>
            <person name="White T.C."/>
        </authorList>
    </citation>
    <scope>NUCLEOTIDE SEQUENCE [LARGE SCALE GENOMIC DNA]</scope>
    <source>
        <strain evidence="4">ATCC MYA-4605 / CBS 113480</strain>
    </source>
</reference>
<dbReference type="EMBL" id="DS995703">
    <property type="protein sequence ID" value="EEQ30701.1"/>
    <property type="molecule type" value="Genomic_DNA"/>
</dbReference>
<dbReference type="OrthoDB" id="2560628at2759"/>
<organism evidence="3 4">
    <name type="scientific">Arthroderma otae (strain ATCC MYA-4605 / CBS 113480)</name>
    <name type="common">Microsporum canis</name>
    <dbReference type="NCBI Taxonomy" id="554155"/>
    <lineage>
        <taxon>Eukaryota</taxon>
        <taxon>Fungi</taxon>
        <taxon>Dikarya</taxon>
        <taxon>Ascomycota</taxon>
        <taxon>Pezizomycotina</taxon>
        <taxon>Eurotiomycetes</taxon>
        <taxon>Eurotiomycetidae</taxon>
        <taxon>Onygenales</taxon>
        <taxon>Arthrodermataceae</taxon>
        <taxon>Microsporum</taxon>
    </lineage>
</organism>
<dbReference type="Proteomes" id="UP000002035">
    <property type="component" value="Unassembled WGS sequence"/>
</dbReference>
<dbReference type="PANTHER" id="PTHR42109:SF2">
    <property type="entry name" value="INTEGRAL MEMBRANE PROTEIN"/>
    <property type="match status" value="1"/>
</dbReference>
<evidence type="ECO:0000313" key="3">
    <source>
        <dbReference type="EMBL" id="EEQ30701.1"/>
    </source>
</evidence>
<dbReference type="OMA" id="LCKTHGF"/>
<dbReference type="GeneID" id="9229336"/>
<dbReference type="Pfam" id="PF24800">
    <property type="entry name" value="DUF7702"/>
    <property type="match status" value="1"/>
</dbReference>
<evidence type="ECO:0000259" key="2">
    <source>
        <dbReference type="Pfam" id="PF24800"/>
    </source>
</evidence>
<keyword evidence="1" id="KW-1133">Transmembrane helix</keyword>
<feature type="transmembrane region" description="Helical" evidence="1">
    <location>
        <begin position="67"/>
        <end position="87"/>
    </location>
</feature>
<feature type="transmembrane region" description="Helical" evidence="1">
    <location>
        <begin position="145"/>
        <end position="167"/>
    </location>
</feature>
<dbReference type="RefSeq" id="XP_002848014.1">
    <property type="nucleotide sequence ID" value="XM_002847968.1"/>
</dbReference>
<dbReference type="VEuPathDB" id="FungiDB:MCYG_03520"/>
<feature type="transmembrane region" description="Helical" evidence="1">
    <location>
        <begin position="179"/>
        <end position="203"/>
    </location>
</feature>